<evidence type="ECO:0000313" key="2">
    <source>
        <dbReference type="Proteomes" id="UP001457282"/>
    </source>
</evidence>
<gene>
    <name evidence="1" type="ORF">M0R45_027080</name>
</gene>
<name>A0AAW1WZ90_RUBAR</name>
<dbReference type="EMBL" id="JBEDUW010000005">
    <property type="protein sequence ID" value="KAK9930020.1"/>
    <property type="molecule type" value="Genomic_DNA"/>
</dbReference>
<protein>
    <submittedName>
        <fullName evidence="1">Uncharacterized protein</fullName>
    </submittedName>
</protein>
<keyword evidence="2" id="KW-1185">Reference proteome</keyword>
<proteinExistence type="predicted"/>
<comment type="caution">
    <text evidence="1">The sequence shown here is derived from an EMBL/GenBank/DDBJ whole genome shotgun (WGS) entry which is preliminary data.</text>
</comment>
<organism evidence="1 2">
    <name type="scientific">Rubus argutus</name>
    <name type="common">Southern blackberry</name>
    <dbReference type="NCBI Taxonomy" id="59490"/>
    <lineage>
        <taxon>Eukaryota</taxon>
        <taxon>Viridiplantae</taxon>
        <taxon>Streptophyta</taxon>
        <taxon>Embryophyta</taxon>
        <taxon>Tracheophyta</taxon>
        <taxon>Spermatophyta</taxon>
        <taxon>Magnoliopsida</taxon>
        <taxon>eudicotyledons</taxon>
        <taxon>Gunneridae</taxon>
        <taxon>Pentapetalae</taxon>
        <taxon>rosids</taxon>
        <taxon>fabids</taxon>
        <taxon>Rosales</taxon>
        <taxon>Rosaceae</taxon>
        <taxon>Rosoideae</taxon>
        <taxon>Rosoideae incertae sedis</taxon>
        <taxon>Rubus</taxon>
    </lineage>
</organism>
<dbReference type="Proteomes" id="UP001457282">
    <property type="component" value="Unassembled WGS sequence"/>
</dbReference>
<evidence type="ECO:0000313" key="1">
    <source>
        <dbReference type="EMBL" id="KAK9930020.1"/>
    </source>
</evidence>
<reference evidence="1 2" key="1">
    <citation type="journal article" date="2023" name="G3 (Bethesda)">
        <title>A chromosome-length genome assembly and annotation of blackberry (Rubus argutus, cv. 'Hillquist').</title>
        <authorList>
            <person name="Bruna T."/>
            <person name="Aryal R."/>
            <person name="Dudchenko O."/>
            <person name="Sargent D.J."/>
            <person name="Mead D."/>
            <person name="Buti M."/>
            <person name="Cavallini A."/>
            <person name="Hytonen T."/>
            <person name="Andres J."/>
            <person name="Pham M."/>
            <person name="Weisz D."/>
            <person name="Mascagni F."/>
            <person name="Usai G."/>
            <person name="Natali L."/>
            <person name="Bassil N."/>
            <person name="Fernandez G.E."/>
            <person name="Lomsadze A."/>
            <person name="Armour M."/>
            <person name="Olukolu B."/>
            <person name="Poorten T."/>
            <person name="Britton C."/>
            <person name="Davik J."/>
            <person name="Ashrafi H."/>
            <person name="Aiden E.L."/>
            <person name="Borodovsky M."/>
            <person name="Worthington M."/>
        </authorList>
    </citation>
    <scope>NUCLEOTIDE SEQUENCE [LARGE SCALE GENOMIC DNA]</scope>
    <source>
        <strain evidence="1">PI 553951</strain>
    </source>
</reference>
<sequence length="90" mass="10188">MRLPYQPLHQLLEALDVAKHDSHVSDPVKHNANERKKHATVLNAKIIMVMVILLQLRNKSKLDCSITKSAVKASEKSKSLPLNQITVKKR</sequence>
<accession>A0AAW1WZ90</accession>
<dbReference type="AlphaFoldDB" id="A0AAW1WZ90"/>